<feature type="transmembrane region" description="Helical" evidence="5">
    <location>
        <begin position="146"/>
        <end position="162"/>
    </location>
</feature>
<sequence length="300" mass="33632">MNKGKRRSLLPYVPGYDNNAVLKLVFFIAGAYMALALTWAVMMMVNITDTNFNVYLIPNLSLPHTSAFGAKWWTVFTYGFLHVPNSFMNMLTNMLWLYCFGSIVQMLIGKKQILPLFLYSVLVGGLFYLAAQYLPGELGKCPPYIMGPRAGLMGICVAAVTLSPGYRLYLSDTFSIPLMLLAGIFAVLTLMGTGYYMPVVMMVLGGGLMGFAYVKMLNAGYRPGAWMYDIGGTLSRMVTPDAAAIQRRRAKQVYYDPREQSQREQQSRVDEILDKINRAGYNSLSKDEKEFLKKVGHDKN</sequence>
<keyword evidence="9" id="KW-1185">Reference proteome</keyword>
<dbReference type="PANTHER" id="PTHR43066">
    <property type="entry name" value="RHOMBOID-RELATED PROTEIN"/>
    <property type="match status" value="1"/>
</dbReference>
<protein>
    <submittedName>
        <fullName evidence="8">Rhomboid family intramembrane serine protease</fullName>
    </submittedName>
</protein>
<dbReference type="Gene3D" id="1.20.1540.10">
    <property type="entry name" value="Rhomboid-like"/>
    <property type="match status" value="1"/>
</dbReference>
<dbReference type="GO" id="GO:0008233">
    <property type="term" value="F:peptidase activity"/>
    <property type="evidence" value="ECO:0007669"/>
    <property type="project" value="UniProtKB-KW"/>
</dbReference>
<evidence type="ECO:0000256" key="1">
    <source>
        <dbReference type="ARBA" id="ARBA00004141"/>
    </source>
</evidence>
<evidence type="ECO:0000256" key="4">
    <source>
        <dbReference type="ARBA" id="ARBA00023136"/>
    </source>
</evidence>
<dbReference type="Pfam" id="PF01694">
    <property type="entry name" value="Rhomboid"/>
    <property type="match status" value="1"/>
</dbReference>
<keyword evidence="2 5" id="KW-0812">Transmembrane</keyword>
<keyword evidence="4 5" id="KW-0472">Membrane</keyword>
<comment type="subcellular location">
    <subcellularLocation>
        <location evidence="1">Membrane</location>
        <topology evidence="1">Multi-pass membrane protein</topology>
    </subcellularLocation>
</comment>
<evidence type="ECO:0000256" key="5">
    <source>
        <dbReference type="SAM" id="Phobius"/>
    </source>
</evidence>
<keyword evidence="3 5" id="KW-1133">Transmembrane helix</keyword>
<evidence type="ECO:0000259" key="6">
    <source>
        <dbReference type="Pfam" id="PF01694"/>
    </source>
</evidence>
<name>A0ABP8NGR9_9BACT</name>
<feature type="transmembrane region" description="Helical" evidence="5">
    <location>
        <begin position="169"/>
        <end position="189"/>
    </location>
</feature>
<evidence type="ECO:0000313" key="9">
    <source>
        <dbReference type="Proteomes" id="UP001500067"/>
    </source>
</evidence>
<dbReference type="InterPro" id="IPR022764">
    <property type="entry name" value="Peptidase_S54_rhomboid_dom"/>
</dbReference>
<keyword evidence="8" id="KW-0645">Protease</keyword>
<accession>A0ABP8NGR9</accession>
<feature type="transmembrane region" description="Helical" evidence="5">
    <location>
        <begin position="21"/>
        <end position="45"/>
    </location>
</feature>
<evidence type="ECO:0000256" key="2">
    <source>
        <dbReference type="ARBA" id="ARBA00022692"/>
    </source>
</evidence>
<reference evidence="9" key="1">
    <citation type="journal article" date="2019" name="Int. J. Syst. Evol. Microbiol.">
        <title>The Global Catalogue of Microorganisms (GCM) 10K type strain sequencing project: providing services to taxonomists for standard genome sequencing and annotation.</title>
        <authorList>
            <consortium name="The Broad Institute Genomics Platform"/>
            <consortium name="The Broad Institute Genome Sequencing Center for Infectious Disease"/>
            <person name="Wu L."/>
            <person name="Ma J."/>
        </authorList>
    </citation>
    <scope>NUCLEOTIDE SEQUENCE [LARGE SCALE GENOMIC DNA]</scope>
    <source>
        <strain evidence="9">JCM 32105</strain>
    </source>
</reference>
<evidence type="ECO:0000313" key="8">
    <source>
        <dbReference type="EMBL" id="GAA4465061.1"/>
    </source>
</evidence>
<gene>
    <name evidence="8" type="ORF">GCM10023093_16580</name>
</gene>
<dbReference type="RefSeq" id="WP_345081428.1">
    <property type="nucleotide sequence ID" value="NZ_BAABFA010000010.1"/>
</dbReference>
<evidence type="ECO:0000256" key="3">
    <source>
        <dbReference type="ARBA" id="ARBA00022989"/>
    </source>
</evidence>
<dbReference type="InterPro" id="IPR035952">
    <property type="entry name" value="Rhomboid-like_sf"/>
</dbReference>
<dbReference type="Pfam" id="PF20216">
    <property type="entry name" value="DUF6576"/>
    <property type="match status" value="1"/>
</dbReference>
<keyword evidence="8" id="KW-0378">Hydrolase</keyword>
<evidence type="ECO:0000259" key="7">
    <source>
        <dbReference type="Pfam" id="PF20216"/>
    </source>
</evidence>
<feature type="domain" description="Peptidase S54 rhomboid" evidence="6">
    <location>
        <begin position="71"/>
        <end position="216"/>
    </location>
</feature>
<dbReference type="EMBL" id="BAABFA010000010">
    <property type="protein sequence ID" value="GAA4465061.1"/>
    <property type="molecule type" value="Genomic_DNA"/>
</dbReference>
<dbReference type="PANTHER" id="PTHR43066:SF11">
    <property type="entry name" value="PEPTIDASE S54 RHOMBOID DOMAIN-CONTAINING PROTEIN"/>
    <property type="match status" value="1"/>
</dbReference>
<dbReference type="SUPFAM" id="SSF144091">
    <property type="entry name" value="Rhomboid-like"/>
    <property type="match status" value="1"/>
</dbReference>
<organism evidence="8 9">
    <name type="scientific">Nemorincola caseinilytica</name>
    <dbReference type="NCBI Taxonomy" id="2054315"/>
    <lineage>
        <taxon>Bacteria</taxon>
        <taxon>Pseudomonadati</taxon>
        <taxon>Bacteroidota</taxon>
        <taxon>Chitinophagia</taxon>
        <taxon>Chitinophagales</taxon>
        <taxon>Chitinophagaceae</taxon>
        <taxon>Nemorincola</taxon>
    </lineage>
</organism>
<feature type="domain" description="DUF6576" evidence="7">
    <location>
        <begin position="261"/>
        <end position="293"/>
    </location>
</feature>
<feature type="transmembrane region" description="Helical" evidence="5">
    <location>
        <begin position="195"/>
        <end position="214"/>
    </location>
</feature>
<dbReference type="Proteomes" id="UP001500067">
    <property type="component" value="Unassembled WGS sequence"/>
</dbReference>
<dbReference type="GO" id="GO:0006508">
    <property type="term" value="P:proteolysis"/>
    <property type="evidence" value="ECO:0007669"/>
    <property type="project" value="UniProtKB-KW"/>
</dbReference>
<comment type="caution">
    <text evidence="8">The sequence shown here is derived from an EMBL/GenBank/DDBJ whole genome shotgun (WGS) entry which is preliminary data.</text>
</comment>
<dbReference type="InterPro" id="IPR046483">
    <property type="entry name" value="DUF6576"/>
</dbReference>
<feature type="transmembrane region" description="Helical" evidence="5">
    <location>
        <begin position="116"/>
        <end position="134"/>
    </location>
</feature>
<proteinExistence type="predicted"/>